<dbReference type="Pfam" id="PF00145">
    <property type="entry name" value="DNA_methylase"/>
    <property type="match status" value="1"/>
</dbReference>
<evidence type="ECO:0000313" key="9">
    <source>
        <dbReference type="Proteomes" id="UP000799118"/>
    </source>
</evidence>
<feature type="active site" evidence="7">
    <location>
        <position position="78"/>
    </location>
</feature>
<evidence type="ECO:0000256" key="4">
    <source>
        <dbReference type="ARBA" id="ARBA00039081"/>
    </source>
</evidence>
<evidence type="ECO:0000313" key="8">
    <source>
        <dbReference type="EMBL" id="KAE9408642.1"/>
    </source>
</evidence>
<evidence type="ECO:0000256" key="7">
    <source>
        <dbReference type="PROSITE-ProRule" id="PRU01016"/>
    </source>
</evidence>
<dbReference type="InterPro" id="IPR050750">
    <property type="entry name" value="C5-MTase"/>
</dbReference>
<dbReference type="EC" id="2.1.1.204" evidence="4"/>
<keyword evidence="3 7" id="KW-0949">S-adenosyl-L-methionine</keyword>
<dbReference type="Gene3D" id="3.90.120.10">
    <property type="entry name" value="DNA Methylase, subunit A, domain 2"/>
    <property type="match status" value="1"/>
</dbReference>
<gene>
    <name evidence="8" type="ORF">BT96DRAFT_913788</name>
</gene>
<dbReference type="InterPro" id="IPR029063">
    <property type="entry name" value="SAM-dependent_MTases_sf"/>
</dbReference>
<evidence type="ECO:0000256" key="2">
    <source>
        <dbReference type="ARBA" id="ARBA00022679"/>
    </source>
</evidence>
<dbReference type="SUPFAM" id="SSF53335">
    <property type="entry name" value="S-adenosyl-L-methionine-dependent methyltransferases"/>
    <property type="match status" value="1"/>
</dbReference>
<dbReference type="Gene3D" id="3.40.50.150">
    <property type="entry name" value="Vaccinia Virus protein VP39"/>
    <property type="match status" value="1"/>
</dbReference>
<evidence type="ECO:0000256" key="6">
    <source>
        <dbReference type="ARBA" id="ARBA00042810"/>
    </source>
</evidence>
<dbReference type="InterPro" id="IPR031303">
    <property type="entry name" value="C5_meth_CS"/>
</dbReference>
<comment type="similarity">
    <text evidence="7">Belongs to the class I-like SAM-binding methyltransferase superfamily. C5-methyltransferase family.</text>
</comment>
<evidence type="ECO:0000256" key="3">
    <source>
        <dbReference type="ARBA" id="ARBA00022691"/>
    </source>
</evidence>
<accession>A0A6A4I976</accession>
<dbReference type="PRINTS" id="PR00105">
    <property type="entry name" value="C5METTRFRASE"/>
</dbReference>
<dbReference type="PROSITE" id="PS00095">
    <property type="entry name" value="C5_MTASE_2"/>
    <property type="match status" value="1"/>
</dbReference>
<reference evidence="8" key="1">
    <citation type="journal article" date="2019" name="Environ. Microbiol.">
        <title>Fungal ecological strategies reflected in gene transcription - a case study of two litter decomposers.</title>
        <authorList>
            <person name="Barbi F."/>
            <person name="Kohler A."/>
            <person name="Barry K."/>
            <person name="Baskaran P."/>
            <person name="Daum C."/>
            <person name="Fauchery L."/>
            <person name="Ihrmark K."/>
            <person name="Kuo A."/>
            <person name="LaButti K."/>
            <person name="Lipzen A."/>
            <person name="Morin E."/>
            <person name="Grigoriev I.V."/>
            <person name="Henrissat B."/>
            <person name="Lindahl B."/>
            <person name="Martin F."/>
        </authorList>
    </citation>
    <scope>NUCLEOTIDE SEQUENCE</scope>
    <source>
        <strain evidence="8">JB14</strain>
    </source>
</reference>
<dbReference type="AlphaFoldDB" id="A0A6A4I976"/>
<keyword evidence="2 7" id="KW-0808">Transferase</keyword>
<name>A0A6A4I976_9AGAR</name>
<dbReference type="PANTHER" id="PTHR46098:SF1">
    <property type="entry name" value="TRNA (CYTOSINE(38)-C(5))-METHYLTRANSFERASE"/>
    <property type="match status" value="1"/>
</dbReference>
<keyword evidence="9" id="KW-1185">Reference proteome</keyword>
<keyword evidence="1 7" id="KW-0489">Methyltransferase</keyword>
<organism evidence="8 9">
    <name type="scientific">Gymnopus androsaceus JB14</name>
    <dbReference type="NCBI Taxonomy" id="1447944"/>
    <lineage>
        <taxon>Eukaryota</taxon>
        <taxon>Fungi</taxon>
        <taxon>Dikarya</taxon>
        <taxon>Basidiomycota</taxon>
        <taxon>Agaricomycotina</taxon>
        <taxon>Agaricomycetes</taxon>
        <taxon>Agaricomycetidae</taxon>
        <taxon>Agaricales</taxon>
        <taxon>Marasmiineae</taxon>
        <taxon>Omphalotaceae</taxon>
        <taxon>Gymnopus</taxon>
    </lineage>
</organism>
<sequence length="413" mass="46419">MQIHALEFYAGIGGLHLALKRNRKFSARVVRAFDWDQNAIKVYEANHGEIVTKIDISTLSASFLASFQANLWLLSPACQPYTVLNPNAKGSLDPRAKSFLHLMQNVLPELVARKEQPKHLLIENVGGFEASTTRQFILSQLHSLGYTTAEFLLTPLQFGIPNSRLRYYLLAKAAPFVFPTSIQSGITYRCIPPPSDSDSDSSSAWIDPRDSETANVNAMEISHYLDSEEQDDSATYAIPDRVLEKWGRLFDIVLPTAKRSCCFTRGYTQLVERAGSILQTNMDLDTSKTFDFFFAAQAAGDTEVKVNAVSILHPLQLRYFTPSELLRIFHFNPPSTYTNAPLRIDPLVLDSNPRVDDTHRKPNFEPFIWPPNSGISTKTKYRLIGNSVNVHVVTQLIDFLFHGDVCGSELELF</sequence>
<proteinExistence type="inferred from homology"/>
<dbReference type="PROSITE" id="PS51679">
    <property type="entry name" value="SAM_MT_C5"/>
    <property type="match status" value="1"/>
</dbReference>
<dbReference type="PANTHER" id="PTHR46098">
    <property type="entry name" value="TRNA (CYTOSINE(38)-C(5))-METHYLTRANSFERASE"/>
    <property type="match status" value="1"/>
</dbReference>
<dbReference type="InterPro" id="IPR001525">
    <property type="entry name" value="C5_MeTfrase"/>
</dbReference>
<evidence type="ECO:0000256" key="1">
    <source>
        <dbReference type="ARBA" id="ARBA00022603"/>
    </source>
</evidence>
<dbReference type="EMBL" id="ML769390">
    <property type="protein sequence ID" value="KAE9408642.1"/>
    <property type="molecule type" value="Genomic_DNA"/>
</dbReference>
<dbReference type="OrthoDB" id="414133at2759"/>
<dbReference type="GO" id="GO:0008168">
    <property type="term" value="F:methyltransferase activity"/>
    <property type="evidence" value="ECO:0007669"/>
    <property type="project" value="UniProtKB-KW"/>
</dbReference>
<dbReference type="GO" id="GO:0005634">
    <property type="term" value="C:nucleus"/>
    <property type="evidence" value="ECO:0007669"/>
    <property type="project" value="TreeGrafter"/>
</dbReference>
<dbReference type="GO" id="GO:0032259">
    <property type="term" value="P:methylation"/>
    <property type="evidence" value="ECO:0007669"/>
    <property type="project" value="UniProtKB-KW"/>
</dbReference>
<evidence type="ECO:0000256" key="5">
    <source>
        <dbReference type="ARBA" id="ARBA00039681"/>
    </source>
</evidence>
<protein>
    <recommendedName>
        <fullName evidence="5">tRNA (cytosine(38)-C(5))-methyltransferase</fullName>
        <ecNumber evidence="4">2.1.1.204</ecNumber>
    </recommendedName>
    <alternativeName>
        <fullName evidence="6">DNA (cytosine-5)-methyltransferase-like protein 2</fullName>
    </alternativeName>
</protein>
<dbReference type="Proteomes" id="UP000799118">
    <property type="component" value="Unassembled WGS sequence"/>
</dbReference>